<accession>A0AAD9JQ11</accession>
<protein>
    <recommendedName>
        <fullName evidence="3">Sulfotransferase</fullName>
    </recommendedName>
</protein>
<dbReference type="AlphaFoldDB" id="A0AAD9JQ11"/>
<name>A0AAD9JQ11_9ANNE</name>
<dbReference type="Gene3D" id="3.40.50.300">
    <property type="entry name" value="P-loop containing nucleotide triphosphate hydrolases"/>
    <property type="match status" value="1"/>
</dbReference>
<dbReference type="EMBL" id="JAODUP010000224">
    <property type="protein sequence ID" value="KAK2156015.1"/>
    <property type="molecule type" value="Genomic_DNA"/>
</dbReference>
<evidence type="ECO:0000313" key="1">
    <source>
        <dbReference type="EMBL" id="KAK2156015.1"/>
    </source>
</evidence>
<gene>
    <name evidence="1" type="ORF">LSH36_224g07038</name>
</gene>
<evidence type="ECO:0008006" key="3">
    <source>
        <dbReference type="Google" id="ProtNLM"/>
    </source>
</evidence>
<keyword evidence="2" id="KW-1185">Reference proteome</keyword>
<dbReference type="SUPFAM" id="SSF52540">
    <property type="entry name" value="P-loop containing nucleoside triphosphate hydrolases"/>
    <property type="match status" value="1"/>
</dbReference>
<dbReference type="Proteomes" id="UP001208570">
    <property type="component" value="Unassembled WGS sequence"/>
</dbReference>
<organism evidence="1 2">
    <name type="scientific">Paralvinella palmiformis</name>
    <dbReference type="NCBI Taxonomy" id="53620"/>
    <lineage>
        <taxon>Eukaryota</taxon>
        <taxon>Metazoa</taxon>
        <taxon>Spiralia</taxon>
        <taxon>Lophotrochozoa</taxon>
        <taxon>Annelida</taxon>
        <taxon>Polychaeta</taxon>
        <taxon>Sedentaria</taxon>
        <taxon>Canalipalpata</taxon>
        <taxon>Terebellida</taxon>
        <taxon>Terebelliformia</taxon>
        <taxon>Alvinellidae</taxon>
        <taxon>Paralvinella</taxon>
    </lineage>
</organism>
<evidence type="ECO:0000313" key="2">
    <source>
        <dbReference type="Proteomes" id="UP001208570"/>
    </source>
</evidence>
<comment type="caution">
    <text evidence="1">The sequence shown here is derived from an EMBL/GenBank/DDBJ whole genome shotgun (WGS) entry which is preliminary data.</text>
</comment>
<dbReference type="InterPro" id="IPR027417">
    <property type="entry name" value="P-loop_NTPase"/>
</dbReference>
<reference evidence="1" key="1">
    <citation type="journal article" date="2023" name="Mol. Biol. Evol.">
        <title>Third-Generation Sequencing Reveals the Adaptive Role of the Epigenome in Three Deep-Sea Polychaetes.</title>
        <authorList>
            <person name="Perez M."/>
            <person name="Aroh O."/>
            <person name="Sun Y."/>
            <person name="Lan Y."/>
            <person name="Juniper S.K."/>
            <person name="Young C.R."/>
            <person name="Angers B."/>
            <person name="Qian P.Y."/>
        </authorList>
    </citation>
    <scope>NUCLEOTIDE SEQUENCE</scope>
    <source>
        <strain evidence="1">P08H-3</strain>
    </source>
</reference>
<sequence length="77" mass="9232">MVIWKTPMWHLIKGNEKRNEPRYLTQHHLYSINPQIKIIVLMRNPVDRYGRRTTSSKKCVSSSCYTSLYSAYNEKRN</sequence>
<proteinExistence type="predicted"/>